<dbReference type="Gene3D" id="3.40.630.30">
    <property type="match status" value="1"/>
</dbReference>
<name>A4CKS3_ROBBH</name>
<dbReference type="EMBL" id="CP001712">
    <property type="protein sequence ID" value="EAR15472.1"/>
    <property type="molecule type" value="Genomic_DNA"/>
</dbReference>
<proteinExistence type="predicted"/>
<reference evidence="2 3" key="1">
    <citation type="journal article" date="2009" name="J. Bacteriol.">
        <title>Complete genome sequence of Robiginitalea biformata HTCC2501.</title>
        <authorList>
            <person name="Oh H.M."/>
            <person name="Giovannoni S.J."/>
            <person name="Lee K."/>
            <person name="Ferriera S."/>
            <person name="Johnson J."/>
            <person name="Cho J.C."/>
        </authorList>
    </citation>
    <scope>NUCLEOTIDE SEQUENCE [LARGE SCALE GENOMIC DNA]</scope>
    <source>
        <strain evidence="3">ATCC BAA-864 / HTCC2501 / KCTC 12146</strain>
    </source>
</reference>
<protein>
    <recommendedName>
        <fullName evidence="1">BioF2-like acetyltransferase domain-containing protein</fullName>
    </recommendedName>
</protein>
<evidence type="ECO:0000313" key="3">
    <source>
        <dbReference type="Proteomes" id="UP000009049"/>
    </source>
</evidence>
<dbReference type="AlphaFoldDB" id="A4CKS3"/>
<dbReference type="HOGENOM" id="CLU_054565_0_0_10"/>
<organism evidence="2 3">
    <name type="scientific">Robiginitalea biformata (strain ATCC BAA-864 / DSM 15991 / KCTC 12146 / HTCC2501)</name>
    <dbReference type="NCBI Taxonomy" id="313596"/>
    <lineage>
        <taxon>Bacteria</taxon>
        <taxon>Pseudomonadati</taxon>
        <taxon>Bacteroidota</taxon>
        <taxon>Flavobacteriia</taxon>
        <taxon>Flavobacteriales</taxon>
        <taxon>Flavobacteriaceae</taxon>
        <taxon>Robiginitalea</taxon>
    </lineage>
</organism>
<dbReference type="InterPro" id="IPR016181">
    <property type="entry name" value="Acyl_CoA_acyltransferase"/>
</dbReference>
<evidence type="ECO:0000313" key="2">
    <source>
        <dbReference type="EMBL" id="EAR15472.1"/>
    </source>
</evidence>
<dbReference type="RefSeq" id="WP_015754788.1">
    <property type="nucleotide sequence ID" value="NC_013222.1"/>
</dbReference>
<dbReference type="OrthoDB" id="1426896at2"/>
<dbReference type="SUPFAM" id="SSF55729">
    <property type="entry name" value="Acyl-CoA N-acyltransferases (Nat)"/>
    <property type="match status" value="1"/>
</dbReference>
<keyword evidence="3" id="KW-1185">Reference proteome</keyword>
<dbReference type="Pfam" id="PF13480">
    <property type="entry name" value="Acetyltransf_6"/>
    <property type="match status" value="1"/>
</dbReference>
<dbReference type="InterPro" id="IPR038740">
    <property type="entry name" value="BioF2-like_GNAT_dom"/>
</dbReference>
<dbReference type="KEGG" id="rbi:RB2501_14129"/>
<dbReference type="STRING" id="313596.RB2501_14129"/>
<feature type="domain" description="BioF2-like acetyltransferase" evidence="1">
    <location>
        <begin position="94"/>
        <end position="241"/>
    </location>
</feature>
<dbReference type="Proteomes" id="UP000009049">
    <property type="component" value="Chromosome"/>
</dbReference>
<evidence type="ECO:0000259" key="1">
    <source>
        <dbReference type="Pfam" id="PF13480"/>
    </source>
</evidence>
<sequence>MEREIFLKDFLEQKDPWFATRPANRSLLRFDGARFKSKEETLLIRDIPGYFEIDRTSLPGKVALATVTTHQGFYVDLARYGDSETYFQEAIGSRSRSNLRRYRNRLETCFDIAYRDYFGAIELDEYNRLFEVLEGLLVRRFREKGEENYELQHLGHFQAVLRDMILDKKAHLFVIYHGHKPISIRINMFRDEMAYYIISGYDIDYSKFHLGFIDMAMSIQWMFANGFDRYDLLKGYGYYKKKWTRDSYFCRDCYIYDRSRPVAWGVTRMSVLKSRIRYGLYRWLKNRPAGKLVKSLRKTIAGPRNAGGAASRVIEGGPAEIQPEKLGLEIDIENQPEYRVLRQPVYRFLFYSREAYRDLRVYAHKERDDLFFIRGRNKSQTLVVQH</sequence>
<accession>A4CKS3</accession>
<gene>
    <name evidence="2" type="ordered locus">RB2501_14129</name>
</gene>
<dbReference type="eggNOG" id="COG5653">
    <property type="taxonomic scope" value="Bacteria"/>
</dbReference>